<dbReference type="InterPro" id="IPR017974">
    <property type="entry name" value="Claudin_CS"/>
</dbReference>
<feature type="region of interest" description="Disordered" evidence="9">
    <location>
        <begin position="76"/>
        <end position="118"/>
    </location>
</feature>
<evidence type="ECO:0000313" key="11">
    <source>
        <dbReference type="Proteomes" id="UP000694545"/>
    </source>
</evidence>
<comment type="function">
    <text evidence="8">Claudins function as major constituents of the tight junction complexes that regulate the permeability of epithelia.</text>
</comment>
<dbReference type="Pfam" id="PF00822">
    <property type="entry name" value="PMP22_Claudin"/>
    <property type="match status" value="1"/>
</dbReference>
<dbReference type="AlphaFoldDB" id="A0A8D2IPI6"/>
<reference evidence="10" key="1">
    <citation type="submission" date="2025-08" db="UniProtKB">
        <authorList>
            <consortium name="Ensembl"/>
        </authorList>
    </citation>
    <scope>IDENTIFICATION</scope>
</reference>
<keyword evidence="11" id="KW-1185">Reference proteome</keyword>
<evidence type="ECO:0000256" key="2">
    <source>
        <dbReference type="ARBA" id="ARBA00022427"/>
    </source>
</evidence>
<feature type="compositionally biased region" description="Basic and acidic residues" evidence="9">
    <location>
        <begin position="91"/>
        <end position="101"/>
    </location>
</feature>
<comment type="subcellular location">
    <subcellularLocation>
        <location evidence="8">Cell junction</location>
        <location evidence="8">Tight junction</location>
    </subcellularLocation>
    <subcellularLocation>
        <location evidence="8">Cell membrane</location>
        <topology evidence="8">Multi-pass membrane protein</topology>
    </subcellularLocation>
</comment>
<sequence>MSALVETVGFFLATAGWAMLAVTLFNSYWRVSSVSGNVITTSTIFENLWQSCATDSTGVYNCWEFQSLLELPGEWGAGGRGARPAQRGRRAPGDRSPRDKQCNTFFGKRSRPAWGWRR</sequence>
<dbReference type="PANTHER" id="PTHR12002">
    <property type="entry name" value="CLAUDIN"/>
    <property type="match status" value="1"/>
</dbReference>
<keyword evidence="4 8" id="KW-0812">Transmembrane</keyword>
<dbReference type="InterPro" id="IPR004031">
    <property type="entry name" value="PMP22/EMP/MP20/Claudin"/>
</dbReference>
<keyword evidence="7 8" id="KW-0472">Membrane</keyword>
<dbReference type="GO" id="GO:0005198">
    <property type="term" value="F:structural molecule activity"/>
    <property type="evidence" value="ECO:0007669"/>
    <property type="project" value="InterPro"/>
</dbReference>
<evidence type="ECO:0000256" key="7">
    <source>
        <dbReference type="ARBA" id="ARBA00023136"/>
    </source>
</evidence>
<proteinExistence type="inferred from homology"/>
<dbReference type="PROSITE" id="PS01346">
    <property type="entry name" value="CLAUDIN"/>
    <property type="match status" value="1"/>
</dbReference>
<name>A0A8D2IPI6_VARKO</name>
<dbReference type="Proteomes" id="UP000694545">
    <property type="component" value="Unplaced"/>
</dbReference>
<evidence type="ECO:0000256" key="4">
    <source>
        <dbReference type="ARBA" id="ARBA00022692"/>
    </source>
</evidence>
<evidence type="ECO:0000256" key="3">
    <source>
        <dbReference type="ARBA" id="ARBA00022475"/>
    </source>
</evidence>
<comment type="caution">
    <text evidence="8">Lacks conserved residue(s) required for the propagation of feature annotation.</text>
</comment>
<dbReference type="InterPro" id="IPR006187">
    <property type="entry name" value="Claudin"/>
</dbReference>
<keyword evidence="2 8" id="KW-0796">Tight junction</keyword>
<dbReference type="GO" id="GO:0005923">
    <property type="term" value="C:bicellular tight junction"/>
    <property type="evidence" value="ECO:0007669"/>
    <property type="project" value="UniProtKB-SubCell"/>
</dbReference>
<protein>
    <recommendedName>
        <fullName evidence="8">Claudin</fullName>
    </recommendedName>
</protein>
<dbReference type="Gene3D" id="1.20.140.150">
    <property type="match status" value="1"/>
</dbReference>
<feature type="compositionally biased region" description="Basic residues" evidence="9">
    <location>
        <begin position="108"/>
        <end position="118"/>
    </location>
</feature>
<dbReference type="Ensembl" id="ENSVKKT00000000476.1">
    <property type="protein sequence ID" value="ENSVKKP00000000458.1"/>
    <property type="gene ID" value="ENSVKKG00000000410.1"/>
</dbReference>
<keyword evidence="6 8" id="KW-1133">Transmembrane helix</keyword>
<evidence type="ECO:0000256" key="6">
    <source>
        <dbReference type="ARBA" id="ARBA00022989"/>
    </source>
</evidence>
<keyword evidence="5 8" id="KW-0965">Cell junction</keyword>
<reference evidence="10" key="2">
    <citation type="submission" date="2025-09" db="UniProtKB">
        <authorList>
            <consortium name="Ensembl"/>
        </authorList>
    </citation>
    <scope>IDENTIFICATION</scope>
</reference>
<dbReference type="OMA" id="XYEFGPA"/>
<feature type="transmembrane region" description="Helical" evidence="8">
    <location>
        <begin position="7"/>
        <end position="29"/>
    </location>
</feature>
<evidence type="ECO:0000256" key="1">
    <source>
        <dbReference type="ARBA" id="ARBA00008295"/>
    </source>
</evidence>
<accession>A0A8D2IPI6</accession>
<evidence type="ECO:0000256" key="8">
    <source>
        <dbReference type="RuleBase" id="RU060637"/>
    </source>
</evidence>
<organism evidence="10 11">
    <name type="scientific">Varanus komodoensis</name>
    <name type="common">Komodo dragon</name>
    <dbReference type="NCBI Taxonomy" id="61221"/>
    <lineage>
        <taxon>Eukaryota</taxon>
        <taxon>Metazoa</taxon>
        <taxon>Chordata</taxon>
        <taxon>Craniata</taxon>
        <taxon>Vertebrata</taxon>
        <taxon>Euteleostomi</taxon>
        <taxon>Lepidosauria</taxon>
        <taxon>Squamata</taxon>
        <taxon>Bifurcata</taxon>
        <taxon>Unidentata</taxon>
        <taxon>Episquamata</taxon>
        <taxon>Toxicofera</taxon>
        <taxon>Anguimorpha</taxon>
        <taxon>Paleoanguimorpha</taxon>
        <taxon>Varanoidea</taxon>
        <taxon>Varanidae</taxon>
        <taxon>Varanus</taxon>
    </lineage>
</organism>
<evidence type="ECO:0000256" key="9">
    <source>
        <dbReference type="SAM" id="MobiDB-lite"/>
    </source>
</evidence>
<dbReference type="GO" id="GO:0005886">
    <property type="term" value="C:plasma membrane"/>
    <property type="evidence" value="ECO:0007669"/>
    <property type="project" value="UniProtKB-SubCell"/>
</dbReference>
<evidence type="ECO:0000256" key="5">
    <source>
        <dbReference type="ARBA" id="ARBA00022949"/>
    </source>
</evidence>
<comment type="similarity">
    <text evidence="1 8">Belongs to the claudin family.</text>
</comment>
<keyword evidence="3 8" id="KW-1003">Cell membrane</keyword>
<evidence type="ECO:0000313" key="10">
    <source>
        <dbReference type="Ensembl" id="ENSVKKP00000000458.1"/>
    </source>
</evidence>